<evidence type="ECO:0000313" key="3">
    <source>
        <dbReference type="Proteomes" id="UP000198406"/>
    </source>
</evidence>
<proteinExistence type="predicted"/>
<reference evidence="2 3" key="1">
    <citation type="journal article" date="2015" name="Plant Cell">
        <title>Oil accumulation by the oleaginous diatom Fistulifera solaris as revealed by the genome and transcriptome.</title>
        <authorList>
            <person name="Tanaka T."/>
            <person name="Maeda Y."/>
            <person name="Veluchamy A."/>
            <person name="Tanaka M."/>
            <person name="Abida H."/>
            <person name="Marechal E."/>
            <person name="Bowler C."/>
            <person name="Muto M."/>
            <person name="Sunaga Y."/>
            <person name="Tanaka M."/>
            <person name="Yoshino T."/>
            <person name="Taniguchi T."/>
            <person name="Fukuda Y."/>
            <person name="Nemoto M."/>
            <person name="Matsumoto M."/>
            <person name="Wong P.S."/>
            <person name="Aburatani S."/>
            <person name="Fujibuchi W."/>
        </authorList>
    </citation>
    <scope>NUCLEOTIDE SEQUENCE [LARGE SCALE GENOMIC DNA]</scope>
    <source>
        <strain evidence="2 3">JPCC DA0580</strain>
    </source>
</reference>
<feature type="compositionally biased region" description="Basic and acidic residues" evidence="1">
    <location>
        <begin position="249"/>
        <end position="260"/>
    </location>
</feature>
<feature type="compositionally biased region" description="Polar residues" evidence="1">
    <location>
        <begin position="29"/>
        <end position="40"/>
    </location>
</feature>
<feature type="region of interest" description="Disordered" evidence="1">
    <location>
        <begin position="1"/>
        <end position="336"/>
    </location>
</feature>
<comment type="caution">
    <text evidence="2">The sequence shown here is derived from an EMBL/GenBank/DDBJ whole genome shotgun (WGS) entry which is preliminary data.</text>
</comment>
<feature type="compositionally biased region" description="Basic and acidic residues" evidence="1">
    <location>
        <begin position="277"/>
        <end position="293"/>
    </location>
</feature>
<organism evidence="2 3">
    <name type="scientific">Fistulifera solaris</name>
    <name type="common">Oleaginous diatom</name>
    <dbReference type="NCBI Taxonomy" id="1519565"/>
    <lineage>
        <taxon>Eukaryota</taxon>
        <taxon>Sar</taxon>
        <taxon>Stramenopiles</taxon>
        <taxon>Ochrophyta</taxon>
        <taxon>Bacillariophyta</taxon>
        <taxon>Bacillariophyceae</taxon>
        <taxon>Bacillariophycidae</taxon>
        <taxon>Naviculales</taxon>
        <taxon>Naviculaceae</taxon>
        <taxon>Fistulifera</taxon>
    </lineage>
</organism>
<feature type="compositionally biased region" description="Basic and acidic residues" evidence="1">
    <location>
        <begin position="120"/>
        <end position="136"/>
    </location>
</feature>
<gene>
    <name evidence="2" type="ORF">FisN_2Hh542</name>
</gene>
<dbReference type="AlphaFoldDB" id="A0A1Z5JIP0"/>
<feature type="compositionally biased region" description="Basic and acidic residues" evidence="1">
    <location>
        <begin position="43"/>
        <end position="56"/>
    </location>
</feature>
<dbReference type="EMBL" id="BDSP01000072">
    <property type="protein sequence ID" value="GAX13712.1"/>
    <property type="molecule type" value="Genomic_DNA"/>
</dbReference>
<dbReference type="InParanoid" id="A0A1Z5JIP0"/>
<dbReference type="Proteomes" id="UP000198406">
    <property type="component" value="Unassembled WGS sequence"/>
</dbReference>
<name>A0A1Z5JIP0_FISSO</name>
<evidence type="ECO:0000313" key="2">
    <source>
        <dbReference type="EMBL" id="GAX13712.1"/>
    </source>
</evidence>
<feature type="compositionally biased region" description="Basic and acidic residues" evidence="1">
    <location>
        <begin position="326"/>
        <end position="336"/>
    </location>
</feature>
<feature type="compositionally biased region" description="Polar residues" evidence="1">
    <location>
        <begin position="183"/>
        <end position="194"/>
    </location>
</feature>
<protein>
    <submittedName>
        <fullName evidence="2">Uncharacterized protein</fullName>
    </submittedName>
</protein>
<keyword evidence="3" id="KW-1185">Reference proteome</keyword>
<evidence type="ECO:0000256" key="1">
    <source>
        <dbReference type="SAM" id="MobiDB-lite"/>
    </source>
</evidence>
<feature type="compositionally biased region" description="Polar residues" evidence="1">
    <location>
        <begin position="231"/>
        <end position="248"/>
    </location>
</feature>
<accession>A0A1Z5JIP0</accession>
<sequence>MALKWLFSPKTGAKKSGGKSKQANERVVPTNTVSEAQSPQKPEVSEHHTSTHHVEDSGSSMGSEVMPSSVVVGVQESASTMSETDGRSMSSEEETESSKDFTSYCEQVGGGRSSPAKAASKIEKKECAKTPRESSKDLSTSLTRSASCKNTEDPKSPNHLSAMMRKKLSVGGPAAEALKVSLVTPSDPKSSAPPTESRKSPPADTMTRTKSIVGLTYPTNKEKKAEEVGCDSTTIPTGSMGNATGATESKSRDHGPERALRKSSFSPEGKTTKKKASSKDKLCRSSKEQRAEKTGPTASPEVMKFYVDQLQTPRRKKELVRSIRGKRAEEEEAKRKQLSVKEMDEYMTNIKEVRMAKRQAKSRAMQEAVALQRADFLARLIHVSDSENKAANPVTPPPNTRI</sequence>
<feature type="compositionally biased region" description="Polar residues" evidence="1">
    <location>
        <begin position="137"/>
        <end position="149"/>
    </location>
</feature>